<comment type="caution">
    <text evidence="11">The sequence shown here is derived from an EMBL/GenBank/DDBJ whole genome shotgun (WGS) entry which is preliminary data.</text>
</comment>
<evidence type="ECO:0000259" key="10">
    <source>
        <dbReference type="PROSITE" id="PS51283"/>
    </source>
</evidence>
<keyword evidence="5" id="KW-0833">Ubl conjugation pathway</keyword>
<evidence type="ECO:0000256" key="6">
    <source>
        <dbReference type="ARBA" id="ARBA00022801"/>
    </source>
</evidence>
<dbReference type="PANTHER" id="PTHR21646">
    <property type="entry name" value="UBIQUITIN CARBOXYL-TERMINAL HYDROLASE"/>
    <property type="match status" value="1"/>
</dbReference>
<dbReference type="SUPFAM" id="SSF143791">
    <property type="entry name" value="DUSP-like"/>
    <property type="match status" value="1"/>
</dbReference>
<protein>
    <recommendedName>
        <fullName evidence="3">ubiquitinyl hydrolase 1</fullName>
        <ecNumber evidence="3">3.4.19.12</ecNumber>
    </recommendedName>
</protein>
<dbReference type="PROSITE" id="PS51283">
    <property type="entry name" value="DUSP"/>
    <property type="match status" value="1"/>
</dbReference>
<name>A0ABQ8UNC9_9EUKA</name>
<dbReference type="PANTHER" id="PTHR21646:SF24">
    <property type="entry name" value="UBIQUITIN CARBOXYL-TERMINAL HYDROLASE"/>
    <property type="match status" value="1"/>
</dbReference>
<keyword evidence="6 11" id="KW-0378">Hydrolase</keyword>
<dbReference type="InterPro" id="IPR018200">
    <property type="entry name" value="USP_CS"/>
</dbReference>
<dbReference type="InterPro" id="IPR050185">
    <property type="entry name" value="Ub_carboxyl-term_hydrolase"/>
</dbReference>
<evidence type="ECO:0000256" key="5">
    <source>
        <dbReference type="ARBA" id="ARBA00022786"/>
    </source>
</evidence>
<dbReference type="InterPro" id="IPR006615">
    <property type="entry name" value="Pept_C19_DUSP"/>
</dbReference>
<feature type="domain" description="DUSP" evidence="10">
    <location>
        <begin position="15"/>
        <end position="119"/>
    </location>
</feature>
<comment type="catalytic activity">
    <reaction evidence="1">
        <text>Thiol-dependent hydrolysis of ester, thioester, amide, peptide and isopeptide bonds formed by the C-terminal Gly of ubiquitin (a 76-residue protein attached to proteins as an intracellular targeting signal).</text>
        <dbReference type="EC" id="3.4.19.12"/>
    </reaction>
</comment>
<reference evidence="11" key="1">
    <citation type="journal article" date="2022" name="bioRxiv">
        <title>Genomics of Preaxostyla Flagellates Illuminates Evolutionary Transitions and the Path Towards Mitochondrial Loss.</title>
        <authorList>
            <person name="Novak L.V.F."/>
            <person name="Treitli S.C."/>
            <person name="Pyrih J."/>
            <person name="Halakuc P."/>
            <person name="Pipaliya S.V."/>
            <person name="Vacek V."/>
            <person name="Brzon O."/>
            <person name="Soukal P."/>
            <person name="Eme L."/>
            <person name="Dacks J.B."/>
            <person name="Karnkowska A."/>
            <person name="Elias M."/>
            <person name="Hampl V."/>
        </authorList>
    </citation>
    <scope>NUCLEOTIDE SEQUENCE</scope>
    <source>
        <strain evidence="11">RCP-MX</strain>
    </source>
</reference>
<proteinExistence type="inferred from homology"/>
<gene>
    <name evidence="11" type="ORF">PAPYR_5347</name>
</gene>
<feature type="region of interest" description="Disordered" evidence="8">
    <location>
        <begin position="304"/>
        <end position="324"/>
    </location>
</feature>
<dbReference type="CDD" id="cd02674">
    <property type="entry name" value="Peptidase_C19R"/>
    <property type="match status" value="1"/>
</dbReference>
<evidence type="ECO:0000256" key="8">
    <source>
        <dbReference type="SAM" id="MobiDB-lite"/>
    </source>
</evidence>
<dbReference type="InterPro" id="IPR028889">
    <property type="entry name" value="USP"/>
</dbReference>
<keyword evidence="4" id="KW-0645">Protease</keyword>
<evidence type="ECO:0000256" key="4">
    <source>
        <dbReference type="ARBA" id="ARBA00022670"/>
    </source>
</evidence>
<dbReference type="EMBL" id="JAPMOS010000025">
    <property type="protein sequence ID" value="KAJ4458824.1"/>
    <property type="molecule type" value="Genomic_DNA"/>
</dbReference>
<dbReference type="InterPro" id="IPR001394">
    <property type="entry name" value="Peptidase_C19_UCH"/>
</dbReference>
<evidence type="ECO:0000256" key="2">
    <source>
        <dbReference type="ARBA" id="ARBA00009085"/>
    </source>
</evidence>
<dbReference type="InterPro" id="IPR028135">
    <property type="entry name" value="Ub_USP-typ"/>
</dbReference>
<evidence type="ECO:0000313" key="12">
    <source>
        <dbReference type="Proteomes" id="UP001141327"/>
    </source>
</evidence>
<organism evidence="11 12">
    <name type="scientific">Paratrimastix pyriformis</name>
    <dbReference type="NCBI Taxonomy" id="342808"/>
    <lineage>
        <taxon>Eukaryota</taxon>
        <taxon>Metamonada</taxon>
        <taxon>Preaxostyla</taxon>
        <taxon>Paratrimastigidae</taxon>
        <taxon>Paratrimastix</taxon>
    </lineage>
</organism>
<dbReference type="GO" id="GO:0016787">
    <property type="term" value="F:hydrolase activity"/>
    <property type="evidence" value="ECO:0007669"/>
    <property type="project" value="UniProtKB-KW"/>
</dbReference>
<dbReference type="Pfam" id="PF06337">
    <property type="entry name" value="DUSP"/>
    <property type="match status" value="1"/>
</dbReference>
<dbReference type="Gene3D" id="3.30.2230.10">
    <property type="entry name" value="DUSP-like"/>
    <property type="match status" value="1"/>
</dbReference>
<evidence type="ECO:0000259" key="9">
    <source>
        <dbReference type="PROSITE" id="PS50235"/>
    </source>
</evidence>
<feature type="region of interest" description="Disordered" evidence="8">
    <location>
        <begin position="895"/>
        <end position="917"/>
    </location>
</feature>
<keyword evidence="7" id="KW-0788">Thiol protease</keyword>
<dbReference type="InterPro" id="IPR038765">
    <property type="entry name" value="Papain-like_cys_pep_sf"/>
</dbReference>
<sequence length="1055" mass="117382">MEPNQANSEPSVEVPQPAEQKDILSPLLKHEMTVGDTYFLVPAQWWRKFKQYIFADDLQPGESSADPGAIDCSDLIDSTTGKVRLSLMEEMDFVFVHEAVWEKIFRWYQGGPPIARKAIADGSRCIVEVMPYTVKVSKTTTTGLPDPASTKVITVSRNSTAQQLLELVATTYSLSQDKIRLWDYYSPATATRLTDLSRTIQEIPITDGQNVLAEVQLDDGAWPKSQARTGGLAFEGAAGRSTQAAATASGTELGFFLPFPLAALDSLCLRSVSWFRLHLALPSFAFPSARPRLWCAAGKSTGTNSTHISSTTTGTSYTYPSSSYKSSYWNRDEDDSYSSYYRSTSRALERGLVGFHNLGNTCFMNSALQCLSHCVPLTNFFLADHYLADINTKNPLGLQGRMANAWAELVKSVWSGESSTFAPRTLKAIISQFAHQFSGYQQQDAQEFLGYLLDALHEDLNRVTVKPITENHEADGRPDLVVAHEAWETYLLRNRSVIIDLFHMQVKSAVDCPECGRQSVTFDPMAFLSVPLPVERDRKFACFLIRRGSSAVPIKFALKVPKMGTMAAARRQLAQLSGIPLEQLILCECWTGKIYDKIADSSAVADQRETVLYGYEVAGPCTCKPKKTSYDTGYYSRPREEASPPSGENDLMHMFTAHRKDETVTYSSYSTYSYVQKKNFGVPLVISFAAKQTTCRQVHQQVWDSIRRMITPEAWTAWYRKEGLLEVPVEVPTKLPYELQVVQDSYYSTSGLSRAATAKYVPITDESAACLMAYEGLVLVWAHPEVYSEDAANDLVENESCAILRRVAGEETQRRVQLTECLDLFTSREQLNEENAWYCSRCKKHQQAFKKFDIWRLPEILVIHLKRFSHSRGFRSDKVDTLVDFPLTMDLSAYERTPRKPPRPSTTASQFRSNHSGGLGGGHYTAYCKNPITRKWYHFNDSSVSEVHESHVVSSSAYMMVFRRRSPRADETVIPYPPPVGAATPLTDLRASTAATAAGVSSPPGGDDTAASLMEREDPANTPPATATDPGRAPMEQEAQSNDDANHLPPGGGCC</sequence>
<dbReference type="InterPro" id="IPR035927">
    <property type="entry name" value="DUSP-like_sf"/>
</dbReference>
<evidence type="ECO:0000313" key="11">
    <source>
        <dbReference type="EMBL" id="KAJ4458824.1"/>
    </source>
</evidence>
<feature type="region of interest" description="Disordered" evidence="8">
    <location>
        <begin position="994"/>
        <end position="1055"/>
    </location>
</feature>
<dbReference type="Proteomes" id="UP001141327">
    <property type="component" value="Unassembled WGS sequence"/>
</dbReference>
<feature type="domain" description="USP" evidence="9">
    <location>
        <begin position="353"/>
        <end position="965"/>
    </location>
</feature>
<dbReference type="Pfam" id="PF14836">
    <property type="entry name" value="Ubiquitin_3"/>
    <property type="match status" value="1"/>
</dbReference>
<feature type="compositionally biased region" description="Low complexity" evidence="8">
    <location>
        <begin position="994"/>
        <end position="1006"/>
    </location>
</feature>
<keyword evidence="12" id="KW-1185">Reference proteome</keyword>
<dbReference type="Gene3D" id="3.10.20.90">
    <property type="entry name" value="Phosphatidylinositol 3-kinase Catalytic Subunit, Chain A, domain 1"/>
    <property type="match status" value="1"/>
</dbReference>
<dbReference type="PROSITE" id="PS50235">
    <property type="entry name" value="USP_3"/>
    <property type="match status" value="1"/>
</dbReference>
<dbReference type="SUPFAM" id="SSF54001">
    <property type="entry name" value="Cysteine proteinases"/>
    <property type="match status" value="1"/>
</dbReference>
<comment type="similarity">
    <text evidence="2">Belongs to the peptidase C19 family.</text>
</comment>
<dbReference type="EC" id="3.4.19.12" evidence="3"/>
<dbReference type="SMART" id="SM00695">
    <property type="entry name" value="DUSP"/>
    <property type="match status" value="1"/>
</dbReference>
<dbReference type="Gene3D" id="3.90.70.10">
    <property type="entry name" value="Cysteine proteinases"/>
    <property type="match status" value="2"/>
</dbReference>
<dbReference type="Pfam" id="PF00443">
    <property type="entry name" value="UCH"/>
    <property type="match status" value="1"/>
</dbReference>
<evidence type="ECO:0000256" key="7">
    <source>
        <dbReference type="ARBA" id="ARBA00022807"/>
    </source>
</evidence>
<accession>A0ABQ8UNC9</accession>
<dbReference type="PROSITE" id="PS00972">
    <property type="entry name" value="USP_1"/>
    <property type="match status" value="1"/>
</dbReference>
<evidence type="ECO:0000256" key="1">
    <source>
        <dbReference type="ARBA" id="ARBA00000707"/>
    </source>
</evidence>
<evidence type="ECO:0000256" key="3">
    <source>
        <dbReference type="ARBA" id="ARBA00012759"/>
    </source>
</evidence>